<keyword evidence="4" id="KW-1185">Reference proteome</keyword>
<dbReference type="PhylomeDB" id="B4LIL4"/>
<feature type="domain" description="C-type lectin" evidence="2">
    <location>
        <begin position="40"/>
        <end position="159"/>
    </location>
</feature>
<dbReference type="InterPro" id="IPR001304">
    <property type="entry name" value="C-type_lectin-like"/>
</dbReference>
<accession>B4LIL4</accession>
<evidence type="ECO:0000313" key="3">
    <source>
        <dbReference type="EMBL" id="EDW60384.1"/>
    </source>
</evidence>
<dbReference type="PROSITE" id="PS50041">
    <property type="entry name" value="C_TYPE_LECTIN_2"/>
    <property type="match status" value="1"/>
</dbReference>
<keyword evidence="1" id="KW-0732">Signal</keyword>
<proteinExistence type="predicted"/>
<dbReference type="Proteomes" id="UP000008792">
    <property type="component" value="Unassembled WGS sequence"/>
</dbReference>
<feature type="chain" id="PRO_5002815898" description="C-type lectin domain-containing protein" evidence="1">
    <location>
        <begin position="20"/>
        <end position="162"/>
    </location>
</feature>
<feature type="signal peptide" evidence="1">
    <location>
        <begin position="1"/>
        <end position="19"/>
    </location>
</feature>
<dbReference type="SMR" id="B4LIL4"/>
<dbReference type="InterPro" id="IPR016186">
    <property type="entry name" value="C-type_lectin-like/link_sf"/>
</dbReference>
<dbReference type="OMA" id="NGINGLW"/>
<dbReference type="InterPro" id="IPR016187">
    <property type="entry name" value="CTDL_fold"/>
</dbReference>
<evidence type="ECO:0000256" key="1">
    <source>
        <dbReference type="SAM" id="SignalP"/>
    </source>
</evidence>
<dbReference type="CDD" id="cd00037">
    <property type="entry name" value="CLECT"/>
    <property type="match status" value="1"/>
</dbReference>
<dbReference type="HOGENOM" id="CLU_049894_10_0_1"/>
<dbReference type="Pfam" id="PF00059">
    <property type="entry name" value="Lectin_C"/>
    <property type="match status" value="1"/>
</dbReference>
<dbReference type="AlphaFoldDB" id="B4LIL4"/>
<dbReference type="EMBL" id="CH940648">
    <property type="protein sequence ID" value="EDW60384.1"/>
    <property type="molecule type" value="Genomic_DNA"/>
</dbReference>
<name>B4LIL4_DROVI</name>
<evidence type="ECO:0000259" key="2">
    <source>
        <dbReference type="PROSITE" id="PS50041"/>
    </source>
</evidence>
<dbReference type="FunCoup" id="B4LIL4">
    <property type="interactions" value="3"/>
</dbReference>
<reference evidence="3 4" key="1">
    <citation type="journal article" date="2007" name="Nature">
        <title>Evolution of genes and genomes on the Drosophila phylogeny.</title>
        <authorList>
            <consortium name="Drosophila 12 Genomes Consortium"/>
            <person name="Clark A.G."/>
            <person name="Eisen M.B."/>
            <person name="Smith D.R."/>
            <person name="Bergman C.M."/>
            <person name="Oliver B."/>
            <person name="Markow T.A."/>
            <person name="Kaufman T.C."/>
            <person name="Kellis M."/>
            <person name="Gelbart W."/>
            <person name="Iyer V.N."/>
            <person name="Pollard D.A."/>
            <person name="Sackton T.B."/>
            <person name="Larracuente A.M."/>
            <person name="Singh N.D."/>
            <person name="Abad J.P."/>
            <person name="Abt D.N."/>
            <person name="Adryan B."/>
            <person name="Aguade M."/>
            <person name="Akashi H."/>
            <person name="Anderson W.W."/>
            <person name="Aquadro C.F."/>
            <person name="Ardell D.H."/>
            <person name="Arguello R."/>
            <person name="Artieri C.G."/>
            <person name="Barbash D.A."/>
            <person name="Barker D."/>
            <person name="Barsanti P."/>
            <person name="Batterham P."/>
            <person name="Batzoglou S."/>
            <person name="Begun D."/>
            <person name="Bhutkar A."/>
            <person name="Blanco E."/>
            <person name="Bosak S.A."/>
            <person name="Bradley R.K."/>
            <person name="Brand A.D."/>
            <person name="Brent M.R."/>
            <person name="Brooks A.N."/>
            <person name="Brown R.H."/>
            <person name="Butlin R.K."/>
            <person name="Caggese C."/>
            <person name="Calvi B.R."/>
            <person name="Bernardo de Carvalho A."/>
            <person name="Caspi A."/>
            <person name="Castrezana S."/>
            <person name="Celniker S.E."/>
            <person name="Chang J.L."/>
            <person name="Chapple C."/>
            <person name="Chatterji S."/>
            <person name="Chinwalla A."/>
            <person name="Civetta A."/>
            <person name="Clifton S.W."/>
            <person name="Comeron J.M."/>
            <person name="Costello J.C."/>
            <person name="Coyne J.A."/>
            <person name="Daub J."/>
            <person name="David R.G."/>
            <person name="Delcher A.L."/>
            <person name="Delehaunty K."/>
            <person name="Do C.B."/>
            <person name="Ebling H."/>
            <person name="Edwards K."/>
            <person name="Eickbush T."/>
            <person name="Evans J.D."/>
            <person name="Filipski A."/>
            <person name="Findeiss S."/>
            <person name="Freyhult E."/>
            <person name="Fulton L."/>
            <person name="Fulton R."/>
            <person name="Garcia A.C."/>
            <person name="Gardiner A."/>
            <person name="Garfield D.A."/>
            <person name="Garvin B.E."/>
            <person name="Gibson G."/>
            <person name="Gilbert D."/>
            <person name="Gnerre S."/>
            <person name="Godfrey J."/>
            <person name="Good R."/>
            <person name="Gotea V."/>
            <person name="Gravely B."/>
            <person name="Greenberg A.J."/>
            <person name="Griffiths-Jones S."/>
            <person name="Gross S."/>
            <person name="Guigo R."/>
            <person name="Gustafson E.A."/>
            <person name="Haerty W."/>
            <person name="Hahn M.W."/>
            <person name="Halligan D.L."/>
            <person name="Halpern A.L."/>
            <person name="Halter G.M."/>
            <person name="Han M.V."/>
            <person name="Heger A."/>
            <person name="Hillier L."/>
            <person name="Hinrichs A.S."/>
            <person name="Holmes I."/>
            <person name="Hoskins R.A."/>
            <person name="Hubisz M.J."/>
            <person name="Hultmark D."/>
            <person name="Huntley M.A."/>
            <person name="Jaffe D.B."/>
            <person name="Jagadeeshan S."/>
            <person name="Jeck W.R."/>
            <person name="Johnson J."/>
            <person name="Jones C.D."/>
            <person name="Jordan W.C."/>
            <person name="Karpen G.H."/>
            <person name="Kataoka E."/>
            <person name="Keightley P.D."/>
            <person name="Kheradpour P."/>
            <person name="Kirkness E.F."/>
            <person name="Koerich L.B."/>
            <person name="Kristiansen K."/>
            <person name="Kudrna D."/>
            <person name="Kulathinal R.J."/>
            <person name="Kumar S."/>
            <person name="Kwok R."/>
            <person name="Lander E."/>
            <person name="Langley C.H."/>
            <person name="Lapoint R."/>
            <person name="Lazzaro B.P."/>
            <person name="Lee S.J."/>
            <person name="Levesque L."/>
            <person name="Li R."/>
            <person name="Lin C.F."/>
            <person name="Lin M.F."/>
            <person name="Lindblad-Toh K."/>
            <person name="Llopart A."/>
            <person name="Long M."/>
            <person name="Low L."/>
            <person name="Lozovsky E."/>
            <person name="Lu J."/>
            <person name="Luo M."/>
            <person name="Machado C.A."/>
            <person name="Makalowski W."/>
            <person name="Marzo M."/>
            <person name="Matsuda M."/>
            <person name="Matzkin L."/>
            <person name="McAllister B."/>
            <person name="McBride C.S."/>
            <person name="McKernan B."/>
            <person name="McKernan K."/>
            <person name="Mendez-Lago M."/>
            <person name="Minx P."/>
            <person name="Mollenhauer M.U."/>
            <person name="Montooth K."/>
            <person name="Mount S.M."/>
            <person name="Mu X."/>
            <person name="Myers E."/>
            <person name="Negre B."/>
            <person name="Newfeld S."/>
            <person name="Nielsen R."/>
            <person name="Noor M.A."/>
            <person name="O'Grady P."/>
            <person name="Pachter L."/>
            <person name="Papaceit M."/>
            <person name="Parisi M.J."/>
            <person name="Parisi M."/>
            <person name="Parts L."/>
            <person name="Pedersen J.S."/>
            <person name="Pesole G."/>
            <person name="Phillippy A.M."/>
            <person name="Ponting C.P."/>
            <person name="Pop M."/>
            <person name="Porcelli D."/>
            <person name="Powell J.R."/>
            <person name="Prohaska S."/>
            <person name="Pruitt K."/>
            <person name="Puig M."/>
            <person name="Quesneville H."/>
            <person name="Ram K.R."/>
            <person name="Rand D."/>
            <person name="Rasmussen M.D."/>
            <person name="Reed L.K."/>
            <person name="Reenan R."/>
            <person name="Reily A."/>
            <person name="Remington K.A."/>
            <person name="Rieger T.T."/>
            <person name="Ritchie M.G."/>
            <person name="Robin C."/>
            <person name="Rogers Y.H."/>
            <person name="Rohde C."/>
            <person name="Rozas J."/>
            <person name="Rubenfield M.J."/>
            <person name="Ruiz A."/>
            <person name="Russo S."/>
            <person name="Salzberg S.L."/>
            <person name="Sanchez-Gracia A."/>
            <person name="Saranga D.J."/>
            <person name="Sato H."/>
            <person name="Schaeffer S.W."/>
            <person name="Schatz M.C."/>
            <person name="Schlenke T."/>
            <person name="Schwartz R."/>
            <person name="Segarra C."/>
            <person name="Singh R.S."/>
            <person name="Sirot L."/>
            <person name="Sirota M."/>
            <person name="Sisneros N.B."/>
            <person name="Smith C.D."/>
            <person name="Smith T.F."/>
            <person name="Spieth J."/>
            <person name="Stage D.E."/>
            <person name="Stark A."/>
            <person name="Stephan W."/>
            <person name="Strausberg R.L."/>
            <person name="Strempel S."/>
            <person name="Sturgill D."/>
            <person name="Sutton G."/>
            <person name="Sutton G.G."/>
            <person name="Tao W."/>
            <person name="Teichmann S."/>
            <person name="Tobari Y.N."/>
            <person name="Tomimura Y."/>
            <person name="Tsolas J.M."/>
            <person name="Valente V.L."/>
            <person name="Venter E."/>
            <person name="Venter J.C."/>
            <person name="Vicario S."/>
            <person name="Vieira F.G."/>
            <person name="Vilella A.J."/>
            <person name="Villasante A."/>
            <person name="Walenz B."/>
            <person name="Wang J."/>
            <person name="Wasserman M."/>
            <person name="Watts T."/>
            <person name="Wilson D."/>
            <person name="Wilson R.K."/>
            <person name="Wing R.A."/>
            <person name="Wolfner M.F."/>
            <person name="Wong A."/>
            <person name="Wong G.K."/>
            <person name="Wu C.I."/>
            <person name="Wu G."/>
            <person name="Yamamoto D."/>
            <person name="Yang H.P."/>
            <person name="Yang S.P."/>
            <person name="Yorke J.A."/>
            <person name="Yoshida K."/>
            <person name="Zdobnov E."/>
            <person name="Zhang P."/>
            <person name="Zhang Y."/>
            <person name="Zimin A.V."/>
            <person name="Baldwin J."/>
            <person name="Abdouelleil A."/>
            <person name="Abdulkadir J."/>
            <person name="Abebe A."/>
            <person name="Abera B."/>
            <person name="Abreu J."/>
            <person name="Acer S.C."/>
            <person name="Aftuck L."/>
            <person name="Alexander A."/>
            <person name="An P."/>
            <person name="Anderson E."/>
            <person name="Anderson S."/>
            <person name="Arachi H."/>
            <person name="Azer M."/>
            <person name="Bachantsang P."/>
            <person name="Barry A."/>
            <person name="Bayul T."/>
            <person name="Berlin A."/>
            <person name="Bessette D."/>
            <person name="Bloom T."/>
            <person name="Blye J."/>
            <person name="Boguslavskiy L."/>
            <person name="Bonnet C."/>
            <person name="Boukhgalter B."/>
            <person name="Bourzgui I."/>
            <person name="Brown A."/>
            <person name="Cahill P."/>
            <person name="Channer S."/>
            <person name="Cheshatsang Y."/>
            <person name="Chuda L."/>
            <person name="Citroen M."/>
            <person name="Collymore A."/>
            <person name="Cooke P."/>
            <person name="Costello M."/>
            <person name="D'Aco K."/>
            <person name="Daza R."/>
            <person name="De Haan G."/>
            <person name="DeGray S."/>
            <person name="DeMaso C."/>
            <person name="Dhargay N."/>
            <person name="Dooley K."/>
            <person name="Dooley E."/>
            <person name="Doricent M."/>
            <person name="Dorje P."/>
            <person name="Dorjee K."/>
            <person name="Dupes A."/>
            <person name="Elong R."/>
            <person name="Falk J."/>
            <person name="Farina A."/>
            <person name="Faro S."/>
            <person name="Ferguson D."/>
            <person name="Fisher S."/>
            <person name="Foley C.D."/>
            <person name="Franke A."/>
            <person name="Friedrich D."/>
            <person name="Gadbois L."/>
            <person name="Gearin G."/>
            <person name="Gearin C.R."/>
            <person name="Giannoukos G."/>
            <person name="Goode T."/>
            <person name="Graham J."/>
            <person name="Grandbois E."/>
            <person name="Grewal S."/>
            <person name="Gyaltsen K."/>
            <person name="Hafez N."/>
            <person name="Hagos B."/>
            <person name="Hall J."/>
            <person name="Henson C."/>
            <person name="Hollinger A."/>
            <person name="Honan T."/>
            <person name="Huard M.D."/>
            <person name="Hughes L."/>
            <person name="Hurhula B."/>
            <person name="Husby M.E."/>
            <person name="Kamat A."/>
            <person name="Kanga B."/>
            <person name="Kashin S."/>
            <person name="Khazanovich D."/>
            <person name="Kisner P."/>
            <person name="Lance K."/>
            <person name="Lara M."/>
            <person name="Lee W."/>
            <person name="Lennon N."/>
            <person name="Letendre F."/>
            <person name="LeVine R."/>
            <person name="Lipovsky A."/>
            <person name="Liu X."/>
            <person name="Liu J."/>
            <person name="Liu S."/>
            <person name="Lokyitsang T."/>
            <person name="Lokyitsang Y."/>
            <person name="Lubonja R."/>
            <person name="Lui A."/>
            <person name="MacDonald P."/>
            <person name="Magnisalis V."/>
            <person name="Maru K."/>
            <person name="Matthews C."/>
            <person name="McCusker W."/>
            <person name="McDonough S."/>
            <person name="Mehta T."/>
            <person name="Meldrim J."/>
            <person name="Meneus L."/>
            <person name="Mihai O."/>
            <person name="Mihalev A."/>
            <person name="Mihova T."/>
            <person name="Mittelman R."/>
            <person name="Mlenga V."/>
            <person name="Montmayeur A."/>
            <person name="Mulrain L."/>
            <person name="Navidi A."/>
            <person name="Naylor J."/>
            <person name="Negash T."/>
            <person name="Nguyen T."/>
            <person name="Nguyen N."/>
            <person name="Nicol R."/>
            <person name="Norbu C."/>
            <person name="Norbu N."/>
            <person name="Novod N."/>
            <person name="O'Neill B."/>
            <person name="Osman S."/>
            <person name="Markiewicz E."/>
            <person name="Oyono O.L."/>
            <person name="Patti C."/>
            <person name="Phunkhang P."/>
            <person name="Pierre F."/>
            <person name="Priest M."/>
            <person name="Raghuraman S."/>
            <person name="Rege F."/>
            <person name="Reyes R."/>
            <person name="Rise C."/>
            <person name="Rogov P."/>
            <person name="Ross K."/>
            <person name="Ryan E."/>
            <person name="Settipalli S."/>
            <person name="Shea T."/>
            <person name="Sherpa N."/>
            <person name="Shi L."/>
            <person name="Shih D."/>
            <person name="Sparrow T."/>
            <person name="Spaulding J."/>
            <person name="Stalker J."/>
            <person name="Stange-Thomann N."/>
            <person name="Stavropoulos S."/>
            <person name="Stone C."/>
            <person name="Strader C."/>
            <person name="Tesfaye S."/>
            <person name="Thomson T."/>
            <person name="Thoulutsang Y."/>
            <person name="Thoulutsang D."/>
            <person name="Topham K."/>
            <person name="Topping I."/>
            <person name="Tsamla T."/>
            <person name="Vassiliev H."/>
            <person name="Vo A."/>
            <person name="Wangchuk T."/>
            <person name="Wangdi T."/>
            <person name="Weiand M."/>
            <person name="Wilkinson J."/>
            <person name="Wilson A."/>
            <person name="Yadav S."/>
            <person name="Young G."/>
            <person name="Yu Q."/>
            <person name="Zembek L."/>
            <person name="Zhong D."/>
            <person name="Zimmer A."/>
            <person name="Zwirko Z."/>
            <person name="Jaffe D.B."/>
            <person name="Alvarez P."/>
            <person name="Brockman W."/>
            <person name="Butler J."/>
            <person name="Chin C."/>
            <person name="Gnerre S."/>
            <person name="Grabherr M."/>
            <person name="Kleber M."/>
            <person name="Mauceli E."/>
            <person name="MacCallum I."/>
        </authorList>
    </citation>
    <scope>NUCLEOTIDE SEQUENCE [LARGE SCALE GENOMIC DNA]</scope>
    <source>
        <strain evidence="4">Tucson 15010-1051.87</strain>
    </source>
</reference>
<dbReference type="SUPFAM" id="SSF56436">
    <property type="entry name" value="C-type lectin-like"/>
    <property type="match status" value="1"/>
</dbReference>
<sequence>MKSLGLGLLCSLLCTLAWAQELELQAEGIANQLQPLPIFYQTEDFAIATALKLNWFQAEAACASLGWTLVSLETQAKHNSVYNFMLKSGQLKSINEPVWTSGTNLANTNKWSWFTTGSAFKYRNFQNPPPNLYRCAGLHAVTGYWIPEDCGSRRHFVCEPRC</sequence>
<organism evidence="3 4">
    <name type="scientific">Drosophila virilis</name>
    <name type="common">Fruit fly</name>
    <dbReference type="NCBI Taxonomy" id="7244"/>
    <lineage>
        <taxon>Eukaryota</taxon>
        <taxon>Metazoa</taxon>
        <taxon>Ecdysozoa</taxon>
        <taxon>Arthropoda</taxon>
        <taxon>Hexapoda</taxon>
        <taxon>Insecta</taxon>
        <taxon>Pterygota</taxon>
        <taxon>Neoptera</taxon>
        <taxon>Endopterygota</taxon>
        <taxon>Diptera</taxon>
        <taxon>Brachycera</taxon>
        <taxon>Muscomorpha</taxon>
        <taxon>Ephydroidea</taxon>
        <taxon>Drosophilidae</taxon>
        <taxon>Drosophila</taxon>
    </lineage>
</organism>
<dbReference type="InParanoid" id="B4LIL4"/>
<dbReference type="Gene3D" id="3.10.100.10">
    <property type="entry name" value="Mannose-Binding Protein A, subunit A"/>
    <property type="match status" value="1"/>
</dbReference>
<protein>
    <recommendedName>
        <fullName evidence="2">C-type lectin domain-containing protein</fullName>
    </recommendedName>
</protein>
<dbReference type="eggNOG" id="KOG4297">
    <property type="taxonomic scope" value="Eukaryota"/>
</dbReference>
<gene>
    <name evidence="3" type="primary">Dvir\GJ21448</name>
    <name evidence="3" type="ORF">Dvir_GJ21448</name>
</gene>
<dbReference type="SMART" id="SM00034">
    <property type="entry name" value="CLECT"/>
    <property type="match status" value="1"/>
</dbReference>
<evidence type="ECO:0000313" key="4">
    <source>
        <dbReference type="Proteomes" id="UP000008792"/>
    </source>
</evidence>
<dbReference type="KEGG" id="dvi:6626249"/>
<dbReference type="OrthoDB" id="7357196at2759"/>